<dbReference type="EMBL" id="BMJM01000006">
    <property type="protein sequence ID" value="GGE13470.1"/>
    <property type="molecule type" value="Genomic_DNA"/>
</dbReference>
<evidence type="ECO:0000313" key="1">
    <source>
        <dbReference type="EMBL" id="GGE13470.1"/>
    </source>
</evidence>
<evidence type="ECO:0008006" key="3">
    <source>
        <dbReference type="Google" id="ProtNLM"/>
    </source>
</evidence>
<comment type="caution">
    <text evidence="1">The sequence shown here is derived from an EMBL/GenBank/DDBJ whole genome shotgun (WGS) entry which is preliminary data.</text>
</comment>
<dbReference type="InterPro" id="IPR018661">
    <property type="entry name" value="DUF2093"/>
</dbReference>
<organism evidence="1 2">
    <name type="scientific">Sandarakinorhabdus glacialis</name>
    <dbReference type="NCBI Taxonomy" id="1614636"/>
    <lineage>
        <taxon>Bacteria</taxon>
        <taxon>Pseudomonadati</taxon>
        <taxon>Pseudomonadota</taxon>
        <taxon>Alphaproteobacteria</taxon>
        <taxon>Sphingomonadales</taxon>
        <taxon>Sphingosinicellaceae</taxon>
        <taxon>Sandarakinorhabdus</taxon>
    </lineage>
</organism>
<dbReference type="RefSeq" id="WP_207792549.1">
    <property type="nucleotide sequence ID" value="NZ_BMJM01000006.1"/>
</dbReference>
<sequence>MMLDTLGRPARLRYLSGSYHVLAPGEFVTCAVTGKRIALPALRYWSHELQEPYADAAAATARYQEMKEKGRL</sequence>
<protein>
    <recommendedName>
        <fullName evidence="3">DUF2093 domain-containing protein</fullName>
    </recommendedName>
</protein>
<name>A0A917E7T6_9SPHN</name>
<dbReference type="Proteomes" id="UP000635071">
    <property type="component" value="Unassembled WGS sequence"/>
</dbReference>
<reference evidence="1" key="2">
    <citation type="submission" date="2020-09" db="EMBL/GenBank/DDBJ databases">
        <authorList>
            <person name="Sun Q."/>
            <person name="Zhou Y."/>
        </authorList>
    </citation>
    <scope>NUCLEOTIDE SEQUENCE</scope>
    <source>
        <strain evidence="1">CGMCC 1.15519</strain>
    </source>
</reference>
<dbReference type="Pfam" id="PF09866">
    <property type="entry name" value="DUF2093"/>
    <property type="match status" value="1"/>
</dbReference>
<keyword evidence="2" id="KW-1185">Reference proteome</keyword>
<reference evidence="1" key="1">
    <citation type="journal article" date="2014" name="Int. J. Syst. Evol. Microbiol.">
        <title>Complete genome sequence of Corynebacterium casei LMG S-19264T (=DSM 44701T), isolated from a smear-ripened cheese.</title>
        <authorList>
            <consortium name="US DOE Joint Genome Institute (JGI-PGF)"/>
            <person name="Walter F."/>
            <person name="Albersmeier A."/>
            <person name="Kalinowski J."/>
            <person name="Ruckert C."/>
        </authorList>
    </citation>
    <scope>NUCLEOTIDE SEQUENCE</scope>
    <source>
        <strain evidence="1">CGMCC 1.15519</strain>
    </source>
</reference>
<evidence type="ECO:0000313" key="2">
    <source>
        <dbReference type="Proteomes" id="UP000635071"/>
    </source>
</evidence>
<proteinExistence type="predicted"/>
<dbReference type="AlphaFoldDB" id="A0A917E7T6"/>
<gene>
    <name evidence="1" type="ORF">GCM10011529_19800</name>
</gene>
<accession>A0A917E7T6</accession>